<dbReference type="RefSeq" id="WP_026799440.1">
    <property type="nucleotide sequence ID" value="NZ_AULI01000002.1"/>
</dbReference>
<evidence type="ECO:0000313" key="6">
    <source>
        <dbReference type="Proteomes" id="UP000030528"/>
    </source>
</evidence>
<dbReference type="eggNOG" id="COG0778">
    <property type="taxonomic scope" value="Bacteria"/>
</dbReference>
<comment type="caution">
    <text evidence="5">The sequence shown here is derived from an EMBL/GenBank/DDBJ whole genome shotgun (WGS) entry which is preliminary data.</text>
</comment>
<dbReference type="SUPFAM" id="SSF55469">
    <property type="entry name" value="FMN-dependent nitroreductase-like"/>
    <property type="match status" value="1"/>
</dbReference>
<dbReference type="Proteomes" id="UP000030528">
    <property type="component" value="Unassembled WGS sequence"/>
</dbReference>
<dbReference type="InterPro" id="IPR000415">
    <property type="entry name" value="Nitroreductase-like"/>
</dbReference>
<protein>
    <submittedName>
        <fullName evidence="5">Dihydropteridine reductase</fullName>
        <ecNumber evidence="5">1.5.1.34</ecNumber>
    </submittedName>
</protein>
<dbReference type="NCBIfam" id="NF008275">
    <property type="entry name" value="PRK11053.1"/>
    <property type="match status" value="1"/>
</dbReference>
<dbReference type="InterPro" id="IPR033878">
    <property type="entry name" value="NfsB-like"/>
</dbReference>
<evidence type="ECO:0000256" key="1">
    <source>
        <dbReference type="ARBA" id="ARBA00007118"/>
    </source>
</evidence>
<evidence type="ECO:0000256" key="3">
    <source>
        <dbReference type="ARBA" id="ARBA00023002"/>
    </source>
</evidence>
<dbReference type="Pfam" id="PF00881">
    <property type="entry name" value="Nitroreductase"/>
    <property type="match status" value="1"/>
</dbReference>
<dbReference type="OrthoDB" id="9809288at2"/>
<dbReference type="AlphaFoldDB" id="A0A0A5GLJ5"/>
<dbReference type="InterPro" id="IPR029479">
    <property type="entry name" value="Nitroreductase"/>
</dbReference>
<evidence type="ECO:0000256" key="2">
    <source>
        <dbReference type="ARBA" id="ARBA00022857"/>
    </source>
</evidence>
<dbReference type="STRING" id="1385510.GCA_000425205_00659"/>
<dbReference type="CDD" id="cd02149">
    <property type="entry name" value="NfsB-like"/>
    <property type="match status" value="1"/>
</dbReference>
<evidence type="ECO:0000259" key="4">
    <source>
        <dbReference type="Pfam" id="PF00881"/>
    </source>
</evidence>
<comment type="similarity">
    <text evidence="1">Belongs to the nitroreductase family.</text>
</comment>
<dbReference type="EMBL" id="AVPE01000007">
    <property type="protein sequence ID" value="KGX92093.1"/>
    <property type="molecule type" value="Genomic_DNA"/>
</dbReference>
<dbReference type="EC" id="1.5.1.34" evidence="5"/>
<dbReference type="PANTHER" id="PTHR43673:SF10">
    <property type="entry name" value="NADH DEHYDROGENASE_NAD(P)H NITROREDUCTASE XCC3605-RELATED"/>
    <property type="match status" value="1"/>
</dbReference>
<name>A0A0A5GLJ5_9BACI</name>
<proteinExistence type="inferred from homology"/>
<feature type="domain" description="Nitroreductase" evidence="4">
    <location>
        <begin position="8"/>
        <end position="192"/>
    </location>
</feature>
<reference evidence="5 6" key="1">
    <citation type="submission" date="2013-08" db="EMBL/GenBank/DDBJ databases">
        <authorList>
            <person name="Huang J."/>
            <person name="Wang G."/>
        </authorList>
    </citation>
    <scope>NUCLEOTIDE SEQUENCE [LARGE SCALE GENOMIC DNA]</scope>
    <source>
        <strain evidence="5 6">JSM 076056</strain>
    </source>
</reference>
<dbReference type="GO" id="GO:0004155">
    <property type="term" value="F:6,7-dihydropteridine reductase activity"/>
    <property type="evidence" value="ECO:0007669"/>
    <property type="project" value="UniProtKB-EC"/>
</dbReference>
<sequence length="217" mass="24529">MELMKALTNRYSTKEFDKTKSIPDEDIEKIKSLLQLAPSSTNVQPWHFIVASTEEGKKRVASAAQGDFSFNEPKILDASAVVVFATKTEISDEFLYHIADKEDRDGRFEEEKFKEGTHAARKMFVDLHKYDFKDLQHWSEKQVYLNLGSFLLGVSDMGIDAVPMEGLDMKALDKEFGLREKGFTSCVVVGLGYRASSDFNATLPKSRLDQSEIIEVV</sequence>
<keyword evidence="3 5" id="KW-0560">Oxidoreductase</keyword>
<organism evidence="5 6">
    <name type="scientific">Pontibacillus halophilus JSM 076056 = DSM 19796</name>
    <dbReference type="NCBI Taxonomy" id="1385510"/>
    <lineage>
        <taxon>Bacteria</taxon>
        <taxon>Bacillati</taxon>
        <taxon>Bacillota</taxon>
        <taxon>Bacilli</taxon>
        <taxon>Bacillales</taxon>
        <taxon>Bacillaceae</taxon>
        <taxon>Pontibacillus</taxon>
    </lineage>
</organism>
<evidence type="ECO:0000313" key="5">
    <source>
        <dbReference type="EMBL" id="KGX92093.1"/>
    </source>
</evidence>
<keyword evidence="2" id="KW-0521">NADP</keyword>
<keyword evidence="6" id="KW-1185">Reference proteome</keyword>
<accession>A0A0A5GLJ5</accession>
<dbReference type="PANTHER" id="PTHR43673">
    <property type="entry name" value="NAD(P)H NITROREDUCTASE YDGI-RELATED"/>
    <property type="match status" value="1"/>
</dbReference>
<gene>
    <name evidence="5" type="ORF">N781_17395</name>
</gene>
<dbReference type="Gene3D" id="3.40.109.10">
    <property type="entry name" value="NADH Oxidase"/>
    <property type="match status" value="1"/>
</dbReference>